<dbReference type="InterPro" id="IPR005135">
    <property type="entry name" value="Endo/exonuclease/phosphatase"/>
</dbReference>
<comment type="caution">
    <text evidence="4">The sequence shown here is derived from an EMBL/GenBank/DDBJ whole genome shotgun (WGS) entry which is preliminary data.</text>
</comment>
<protein>
    <submittedName>
        <fullName evidence="4">Conserved protein YafD, endonuclease/exonuclease/phosphatase (EEP) superfamily</fullName>
    </submittedName>
</protein>
<accession>A0AAE3GGH6</accession>
<feature type="transmembrane region" description="Helical" evidence="2">
    <location>
        <begin position="52"/>
        <end position="78"/>
    </location>
</feature>
<sequence length="365" mass="39671">MPDQAAPPRAEARQRPVRRPARRWPARAATALVLAWTVFVLLNLVVSGHWSLWLVFSLVPPLALPVGALAALALAVLVPAAPGRTAHRRVAIALAVAALLASLPQSGLHPGTLAPWTRDGTPPDGPVVRVVSWNTEYWDQTDDPAAFFGYLRDQHADVYLLQEYLHLVAGQVVAIDDLARLRAEFPDYRVVVKGELVTLSRLPVLGQPEVADDNVLRVDVRTPGGRALSTYNTHIPAQLDPTRSPLSLEFYRVLTQRHTQRAHAYAALASAAGQDPQPGVIAGDFNTTPAMGEINRVGALGRDAAETAGHALYPVSWNQHGVLGLWRLDWGFLRNGVRAQDYRLLDAAGMSDHRAQVIDLTVEGP</sequence>
<keyword evidence="4" id="KW-0378">Hydrolase</keyword>
<dbReference type="Proteomes" id="UP001206128">
    <property type="component" value="Unassembled WGS sequence"/>
</dbReference>
<organism evidence="4 5">
    <name type="scientific">Goodfellowiella coeruleoviolacea</name>
    <dbReference type="NCBI Taxonomy" id="334858"/>
    <lineage>
        <taxon>Bacteria</taxon>
        <taxon>Bacillati</taxon>
        <taxon>Actinomycetota</taxon>
        <taxon>Actinomycetes</taxon>
        <taxon>Pseudonocardiales</taxon>
        <taxon>Pseudonocardiaceae</taxon>
        <taxon>Goodfellowiella</taxon>
    </lineage>
</organism>
<evidence type="ECO:0000313" key="5">
    <source>
        <dbReference type="Proteomes" id="UP001206128"/>
    </source>
</evidence>
<evidence type="ECO:0000256" key="1">
    <source>
        <dbReference type="SAM" id="MobiDB-lite"/>
    </source>
</evidence>
<dbReference type="AlphaFoldDB" id="A0AAE3GGH6"/>
<dbReference type="InterPro" id="IPR036691">
    <property type="entry name" value="Endo/exonu/phosph_ase_sf"/>
</dbReference>
<feature type="transmembrane region" description="Helical" evidence="2">
    <location>
        <begin position="24"/>
        <end position="46"/>
    </location>
</feature>
<keyword evidence="4" id="KW-0540">Nuclease</keyword>
<evidence type="ECO:0000259" key="3">
    <source>
        <dbReference type="Pfam" id="PF03372"/>
    </source>
</evidence>
<feature type="domain" description="Endonuclease/exonuclease/phosphatase" evidence="3">
    <location>
        <begin position="132"/>
        <end position="353"/>
    </location>
</feature>
<keyword evidence="2" id="KW-1133">Transmembrane helix</keyword>
<keyword evidence="5" id="KW-1185">Reference proteome</keyword>
<keyword evidence="2" id="KW-0472">Membrane</keyword>
<dbReference type="SUPFAM" id="SSF56219">
    <property type="entry name" value="DNase I-like"/>
    <property type="match status" value="1"/>
</dbReference>
<dbReference type="EMBL" id="JAMTCK010000008">
    <property type="protein sequence ID" value="MCP2166874.1"/>
    <property type="molecule type" value="Genomic_DNA"/>
</dbReference>
<name>A0AAE3GGH6_9PSEU</name>
<dbReference type="Pfam" id="PF03372">
    <property type="entry name" value="Exo_endo_phos"/>
    <property type="match status" value="1"/>
</dbReference>
<evidence type="ECO:0000313" key="4">
    <source>
        <dbReference type="EMBL" id="MCP2166874.1"/>
    </source>
</evidence>
<gene>
    <name evidence="4" type="ORF">LX83_003746</name>
</gene>
<feature type="region of interest" description="Disordered" evidence="1">
    <location>
        <begin position="1"/>
        <end position="20"/>
    </location>
</feature>
<proteinExistence type="predicted"/>
<keyword evidence="4" id="KW-0255">Endonuclease</keyword>
<keyword evidence="2" id="KW-0812">Transmembrane</keyword>
<feature type="transmembrane region" description="Helical" evidence="2">
    <location>
        <begin position="90"/>
        <end position="108"/>
    </location>
</feature>
<dbReference type="GO" id="GO:0004519">
    <property type="term" value="F:endonuclease activity"/>
    <property type="evidence" value="ECO:0007669"/>
    <property type="project" value="UniProtKB-KW"/>
</dbReference>
<evidence type="ECO:0000256" key="2">
    <source>
        <dbReference type="SAM" id="Phobius"/>
    </source>
</evidence>
<dbReference type="RefSeq" id="WP_253773178.1">
    <property type="nucleotide sequence ID" value="NZ_JAMTCK010000008.1"/>
</dbReference>
<dbReference type="Gene3D" id="3.60.10.10">
    <property type="entry name" value="Endonuclease/exonuclease/phosphatase"/>
    <property type="match status" value="1"/>
</dbReference>
<reference evidence="4" key="1">
    <citation type="submission" date="2022-06" db="EMBL/GenBank/DDBJ databases">
        <title>Genomic Encyclopedia of Archaeal and Bacterial Type Strains, Phase II (KMG-II): from individual species to whole genera.</title>
        <authorList>
            <person name="Goeker M."/>
        </authorList>
    </citation>
    <scope>NUCLEOTIDE SEQUENCE</scope>
    <source>
        <strain evidence="4">DSM 43935</strain>
    </source>
</reference>